<feature type="compositionally biased region" description="Basic and acidic residues" evidence="1">
    <location>
        <begin position="1"/>
        <end position="19"/>
    </location>
</feature>
<gene>
    <name evidence="2" type="ORF">P7K49_017293</name>
</gene>
<name>A0ABQ9V2J3_SAGOE</name>
<organism evidence="2 3">
    <name type="scientific">Saguinus oedipus</name>
    <name type="common">Cotton-top tamarin</name>
    <name type="synonym">Oedipomidas oedipus</name>
    <dbReference type="NCBI Taxonomy" id="9490"/>
    <lineage>
        <taxon>Eukaryota</taxon>
        <taxon>Metazoa</taxon>
        <taxon>Chordata</taxon>
        <taxon>Craniata</taxon>
        <taxon>Vertebrata</taxon>
        <taxon>Euteleostomi</taxon>
        <taxon>Mammalia</taxon>
        <taxon>Eutheria</taxon>
        <taxon>Euarchontoglires</taxon>
        <taxon>Primates</taxon>
        <taxon>Haplorrhini</taxon>
        <taxon>Platyrrhini</taxon>
        <taxon>Cebidae</taxon>
        <taxon>Callitrichinae</taxon>
        <taxon>Saguinus</taxon>
    </lineage>
</organism>
<accession>A0ABQ9V2J3</accession>
<evidence type="ECO:0000313" key="3">
    <source>
        <dbReference type="Proteomes" id="UP001266305"/>
    </source>
</evidence>
<feature type="region of interest" description="Disordered" evidence="1">
    <location>
        <begin position="1"/>
        <end position="26"/>
    </location>
</feature>
<evidence type="ECO:0000313" key="2">
    <source>
        <dbReference type="EMBL" id="KAK2103437.1"/>
    </source>
</evidence>
<proteinExistence type="predicted"/>
<keyword evidence="3" id="KW-1185">Reference proteome</keyword>
<protein>
    <submittedName>
        <fullName evidence="2">Uncharacterized protein</fullName>
    </submittedName>
</protein>
<sequence>MEGWREQMRQKPQGRHEVPELPSPPTVVGSLAARGSIPLIPSPVQRLCLTEPTPPSAAYQNPRAVARSPPRSVDGGAAVAETGRNGEEPLSARCGWGLPGRRRIRLCGHGCWLDARFPLLLQGPLPNLPRLFFTDCPVQPLID</sequence>
<reference evidence="2 3" key="1">
    <citation type="submission" date="2023-05" db="EMBL/GenBank/DDBJ databases">
        <title>B98-5 Cell Line De Novo Hybrid Assembly: An Optical Mapping Approach.</title>
        <authorList>
            <person name="Kananen K."/>
            <person name="Auerbach J.A."/>
            <person name="Kautto E."/>
            <person name="Blachly J.S."/>
        </authorList>
    </citation>
    <scope>NUCLEOTIDE SEQUENCE [LARGE SCALE GENOMIC DNA]</scope>
    <source>
        <strain evidence="2">B95-8</strain>
        <tissue evidence="2">Cell line</tissue>
    </source>
</reference>
<feature type="region of interest" description="Disordered" evidence="1">
    <location>
        <begin position="51"/>
        <end position="84"/>
    </location>
</feature>
<comment type="caution">
    <text evidence="2">The sequence shown here is derived from an EMBL/GenBank/DDBJ whole genome shotgun (WGS) entry which is preliminary data.</text>
</comment>
<dbReference type="EMBL" id="JASSZA010000008">
    <property type="protein sequence ID" value="KAK2103437.1"/>
    <property type="molecule type" value="Genomic_DNA"/>
</dbReference>
<evidence type="ECO:0000256" key="1">
    <source>
        <dbReference type="SAM" id="MobiDB-lite"/>
    </source>
</evidence>
<dbReference type="Proteomes" id="UP001266305">
    <property type="component" value="Unassembled WGS sequence"/>
</dbReference>